<dbReference type="InterPro" id="IPR044855">
    <property type="entry name" value="CoA-Trfase_III_dom3_sf"/>
</dbReference>
<dbReference type="AlphaFoldDB" id="A0ABD6DG17"/>
<organism evidence="3 4">
    <name type="scientific">Haloarchaeobius litoreus</name>
    <dbReference type="NCBI Taxonomy" id="755306"/>
    <lineage>
        <taxon>Archaea</taxon>
        <taxon>Methanobacteriati</taxon>
        <taxon>Methanobacteriota</taxon>
        <taxon>Stenosarchaea group</taxon>
        <taxon>Halobacteria</taxon>
        <taxon>Halobacteriales</taxon>
        <taxon>Halorubellaceae</taxon>
        <taxon>Haloarchaeobius</taxon>
    </lineage>
</organism>
<feature type="compositionally biased region" description="Basic and acidic residues" evidence="2">
    <location>
        <begin position="14"/>
        <end position="39"/>
    </location>
</feature>
<dbReference type="PANTHER" id="PTHR48207:SF3">
    <property type="entry name" value="SUCCINATE--HYDROXYMETHYLGLUTARATE COA-TRANSFERASE"/>
    <property type="match status" value="1"/>
</dbReference>
<dbReference type="Gene3D" id="3.30.1540.10">
    <property type="entry name" value="formyl-coa transferase, domain 3"/>
    <property type="match status" value="1"/>
</dbReference>
<dbReference type="Pfam" id="PF02515">
    <property type="entry name" value="CoA_transf_3"/>
    <property type="match status" value="1"/>
</dbReference>
<evidence type="ECO:0000313" key="3">
    <source>
        <dbReference type="EMBL" id="MFD1644093.1"/>
    </source>
</evidence>
<dbReference type="RefSeq" id="WP_256399376.1">
    <property type="nucleotide sequence ID" value="NZ_JANHJR010000002.1"/>
</dbReference>
<feature type="region of interest" description="Disordered" evidence="2">
    <location>
        <begin position="1"/>
        <end position="53"/>
    </location>
</feature>
<comment type="caution">
    <text evidence="3">The sequence shown here is derived from an EMBL/GenBank/DDBJ whole genome shotgun (WGS) entry which is preliminary data.</text>
</comment>
<dbReference type="InterPro" id="IPR023606">
    <property type="entry name" value="CoA-Trfase_III_dom_1_sf"/>
</dbReference>
<dbReference type="Gene3D" id="3.40.50.10540">
    <property type="entry name" value="Crotonobetainyl-coa:carnitine coa-transferase, domain 1"/>
    <property type="match status" value="1"/>
</dbReference>
<dbReference type="SUPFAM" id="SSF89796">
    <property type="entry name" value="CoA-transferase family III (CaiB/BaiF)"/>
    <property type="match status" value="1"/>
</dbReference>
<dbReference type="InterPro" id="IPR050483">
    <property type="entry name" value="CoA-transferase_III_domain"/>
</dbReference>
<dbReference type="Proteomes" id="UP001597034">
    <property type="component" value="Unassembled WGS sequence"/>
</dbReference>
<evidence type="ECO:0000313" key="4">
    <source>
        <dbReference type="Proteomes" id="UP001597034"/>
    </source>
</evidence>
<reference evidence="3 4" key="1">
    <citation type="journal article" date="2019" name="Int. J. Syst. Evol. Microbiol.">
        <title>The Global Catalogue of Microorganisms (GCM) 10K type strain sequencing project: providing services to taxonomists for standard genome sequencing and annotation.</title>
        <authorList>
            <consortium name="The Broad Institute Genomics Platform"/>
            <consortium name="The Broad Institute Genome Sequencing Center for Infectious Disease"/>
            <person name="Wu L."/>
            <person name="Ma J."/>
        </authorList>
    </citation>
    <scope>NUCLEOTIDE SEQUENCE [LARGE SCALE GENOMIC DNA]</scope>
    <source>
        <strain evidence="3 4">CGMCC 1.10390</strain>
    </source>
</reference>
<accession>A0ABD6DG17</accession>
<dbReference type="InterPro" id="IPR003673">
    <property type="entry name" value="CoA-Trfase_fam_III"/>
</dbReference>
<protein>
    <submittedName>
        <fullName evidence="3">CaiB/BaiF CoA transferase family protein</fullName>
    </submittedName>
</protein>
<name>A0ABD6DG17_9EURY</name>
<gene>
    <name evidence="3" type="ORF">ACFSBL_00185</name>
</gene>
<sequence length="442" mass="47493">MTKDTTPPAESASADERPPRNERRHSTDQCPDNRLRADGGRVAPGLLPGGEGRPLSDVTVLELGHIIAGPFCSMLLADLGAEVIKVESPGRGDAVRDSSPIGNSSFNYVNRNKLGVALDLKSEDGRAIFYELVEEADVLVENFAAGTADRLGVGYDDCAAVNDELVYCSIKGFNPGPYESFPALDPVAEALSGVMSVTGHPGQPPVRSGTSLSDMVASLYAAVTVLGAVRQRDATGEGQQVTVPLFESTVALMGYWLAYTQAYDDVPEPMGASHPGWAPYDVFQSADDEWVFVGPSSDRAWRRFCDALDLDLADDERFVELADRLDNRAELHAIVEATCAELPAEEIVARLREASVPVAPVNDTRDVCADPHLRETDAFGEVRATEGDGGRIDTPRFPARATGFDRVESTDPPELGEDTEPVLEALGYDGEAVEQLREEGVI</sequence>
<evidence type="ECO:0000256" key="2">
    <source>
        <dbReference type="SAM" id="MobiDB-lite"/>
    </source>
</evidence>
<keyword evidence="4" id="KW-1185">Reference proteome</keyword>
<evidence type="ECO:0000256" key="1">
    <source>
        <dbReference type="ARBA" id="ARBA00022679"/>
    </source>
</evidence>
<proteinExistence type="predicted"/>
<keyword evidence="1 3" id="KW-0808">Transferase</keyword>
<dbReference type="GO" id="GO:0016740">
    <property type="term" value="F:transferase activity"/>
    <property type="evidence" value="ECO:0007669"/>
    <property type="project" value="UniProtKB-KW"/>
</dbReference>
<dbReference type="EMBL" id="JBHUDO010000001">
    <property type="protein sequence ID" value="MFD1644093.1"/>
    <property type="molecule type" value="Genomic_DNA"/>
</dbReference>
<dbReference type="PANTHER" id="PTHR48207">
    <property type="entry name" value="SUCCINATE--HYDROXYMETHYLGLUTARATE COA-TRANSFERASE"/>
    <property type="match status" value="1"/>
</dbReference>